<keyword evidence="1" id="KW-0812">Transmembrane</keyword>
<dbReference type="RefSeq" id="WP_409543553.1">
    <property type="nucleotide sequence ID" value="NZ_JBKBDD010000004.1"/>
</dbReference>
<keyword evidence="3" id="KW-1185">Reference proteome</keyword>
<name>A0ABW9L9C0_9MYCO</name>
<proteinExistence type="predicted"/>
<evidence type="ECO:0000256" key="1">
    <source>
        <dbReference type="SAM" id="Phobius"/>
    </source>
</evidence>
<dbReference type="EMBL" id="JBKBDD010000004">
    <property type="protein sequence ID" value="MFN6544260.1"/>
    <property type="molecule type" value="Genomic_DNA"/>
</dbReference>
<evidence type="ECO:0000313" key="3">
    <source>
        <dbReference type="Proteomes" id="UP001635816"/>
    </source>
</evidence>
<feature type="transmembrane region" description="Helical" evidence="1">
    <location>
        <begin position="30"/>
        <end position="50"/>
    </location>
</feature>
<evidence type="ECO:0000313" key="2">
    <source>
        <dbReference type="EMBL" id="MFN6544260.1"/>
    </source>
</evidence>
<comment type="caution">
    <text evidence="2">The sequence shown here is derived from an EMBL/GenBank/DDBJ whole genome shotgun (WGS) entry which is preliminary data.</text>
</comment>
<protein>
    <recommendedName>
        <fullName evidence="4">PH domain-containing protein</fullName>
    </recommendedName>
</protein>
<feature type="transmembrane region" description="Helical" evidence="1">
    <location>
        <begin position="112"/>
        <end position="132"/>
    </location>
</feature>
<keyword evidence="1" id="KW-1133">Transmembrane helix</keyword>
<sequence>MRTYSIVVLSIPMLACAVWASMTVVHQHYLTTAVAVAATIFWLLPLIAWIMMPGMAAWGTADDNGTVIRLDKSFERIMLLDMVTGAVALGAVAALGSTGRLDIPLPPDIGRLYAFIFLGGAIVCLAAAIVTVKRPGISRVRLSSEGFEFAEAFTTKRGSWSQVTAVTDEAPKGVYATSPIVMVMSDGGTKMLKESVIFTQDGRALRELVQYYWRHPDQRPELTDGRALDRLRTMQSDLGSSLDT</sequence>
<dbReference type="Proteomes" id="UP001635816">
    <property type="component" value="Unassembled WGS sequence"/>
</dbReference>
<gene>
    <name evidence="2" type="ORF">ACK4CT_13800</name>
</gene>
<accession>A0ABW9L9C0</accession>
<organism evidence="2 3">
    <name type="scientific">Mycolicibacterium nivoides</name>
    <dbReference type="NCBI Taxonomy" id="2487344"/>
    <lineage>
        <taxon>Bacteria</taxon>
        <taxon>Bacillati</taxon>
        <taxon>Actinomycetota</taxon>
        <taxon>Actinomycetes</taxon>
        <taxon>Mycobacteriales</taxon>
        <taxon>Mycobacteriaceae</taxon>
        <taxon>Mycolicibacterium</taxon>
    </lineage>
</organism>
<keyword evidence="1" id="KW-0472">Membrane</keyword>
<reference evidence="2 3" key="1">
    <citation type="submission" date="2024-12" db="EMBL/GenBank/DDBJ databases">
        <title>The coexistence of Mycolicibacterium septicum and Mycolicibacterium nivoides in clinical samples.</title>
        <authorList>
            <person name="Wang C."/>
            <person name="Feng Y."/>
            <person name="Zong Z."/>
        </authorList>
    </citation>
    <scope>NUCLEOTIDE SEQUENCE [LARGE SCALE GENOMIC DNA]</scope>
    <source>
        <strain evidence="2 3">120309</strain>
    </source>
</reference>
<feature type="transmembrane region" description="Helical" evidence="1">
    <location>
        <begin position="77"/>
        <end position="97"/>
    </location>
</feature>
<evidence type="ECO:0008006" key="4">
    <source>
        <dbReference type="Google" id="ProtNLM"/>
    </source>
</evidence>